<keyword evidence="2 12" id="KW-0934">Plastid</keyword>
<reference evidence="12" key="1">
    <citation type="journal article" date="2013" name="Genome Biol. Evol.">
        <title>Organellar Inheritance in the Green Lineage: Insights from Ostreococcus tauri.</title>
        <authorList>
            <person name="Blanc-Mathieu R."/>
            <person name="Sanchez-Ferandin S."/>
            <person name="Eyre-Walker A."/>
            <person name="Piganeau G."/>
        </authorList>
    </citation>
    <scope>NUCLEOTIDE SEQUENCE</scope>
    <source>
        <strain evidence="13">RCC1110</strain>
        <strain evidence="14">RCC1112</strain>
        <strain evidence="15">RCC1117</strain>
        <strain evidence="16">RCC1118</strain>
        <strain evidence="17">RCC1123</strain>
        <strain evidence="18">RCC1558</strain>
        <strain evidence="19">RCC1559</strain>
        <strain evidence="20">RCC1561</strain>
    </source>
</reference>
<dbReference type="NCBIfam" id="TIGR02388">
    <property type="entry name" value="rpoC2_cyan"/>
    <property type="match status" value="1"/>
</dbReference>
<evidence type="ECO:0000313" key="17">
    <source>
        <dbReference type="EMBL" id="AGW30994.1"/>
    </source>
</evidence>
<dbReference type="InterPro" id="IPR042102">
    <property type="entry name" value="RNA_pol_Rpb1_3_sf"/>
</dbReference>
<accession>S5QF32</accession>
<comment type="cofactor">
    <cofactor evidence="8">
        <name>Zn(2+)</name>
        <dbReference type="ChEBI" id="CHEBI:29105"/>
    </cofactor>
    <text evidence="8">Binds 1 Zn(2+) ion per subunit.</text>
</comment>
<comment type="subcellular location">
    <subcellularLocation>
        <location evidence="8">Plastid</location>
        <location evidence="8">Chloroplast</location>
    </subcellularLocation>
</comment>
<dbReference type="EMBL" id="KF285532">
    <property type="protein sequence ID" value="AGW31116.1"/>
    <property type="molecule type" value="Genomic_DNA"/>
</dbReference>
<feature type="binding site" evidence="8">
    <location>
        <position position="288"/>
    </location>
    <ligand>
        <name>Zn(2+)</name>
        <dbReference type="ChEBI" id="CHEBI:29105"/>
    </ligand>
</feature>
<dbReference type="EMBL" id="KF285530">
    <property type="protein sequence ID" value="AGW30994.1"/>
    <property type="molecule type" value="Genomic_DNA"/>
</dbReference>
<keyword evidence="4 8" id="KW-0548">Nucleotidyltransferase</keyword>
<protein>
    <recommendedName>
        <fullName evidence="8">DNA-directed RNA polymerase subunit beta''</fullName>
        <ecNumber evidence="8">2.7.7.6</ecNumber>
    </recommendedName>
    <alternativeName>
        <fullName evidence="8">PEP</fullName>
    </alternativeName>
    <alternativeName>
        <fullName evidence="8">Plastid-encoded RNA polymerase subunit beta''</fullName>
        <shortName evidence="8">RNA polymerase subunit beta''</shortName>
    </alternativeName>
</protein>
<evidence type="ECO:0000256" key="3">
    <source>
        <dbReference type="ARBA" id="ARBA00022679"/>
    </source>
</evidence>
<evidence type="ECO:0000256" key="5">
    <source>
        <dbReference type="ARBA" id="ARBA00022723"/>
    </source>
</evidence>
<evidence type="ECO:0000259" key="9">
    <source>
        <dbReference type="Pfam" id="PF04983"/>
    </source>
</evidence>
<evidence type="ECO:0000313" key="13">
    <source>
        <dbReference type="EMBL" id="AGW30565.1"/>
    </source>
</evidence>
<dbReference type="Pfam" id="PF04998">
    <property type="entry name" value="RNA_pol_Rpb1_5"/>
    <property type="match status" value="2"/>
</dbReference>
<evidence type="ECO:0000256" key="6">
    <source>
        <dbReference type="ARBA" id="ARBA00022833"/>
    </source>
</evidence>
<comment type="similarity">
    <text evidence="8">Belongs to the RNA polymerase beta' chain family. RpoC2 subfamily.</text>
</comment>
<dbReference type="GO" id="GO:0003899">
    <property type="term" value="F:DNA-directed RNA polymerase activity"/>
    <property type="evidence" value="ECO:0007669"/>
    <property type="project" value="UniProtKB-UniRule"/>
</dbReference>
<evidence type="ECO:0000313" key="15">
    <source>
        <dbReference type="EMBL" id="AGW30872.1"/>
    </source>
</evidence>
<feature type="binding site" evidence="8">
    <location>
        <position position="291"/>
    </location>
    <ligand>
        <name>Zn(2+)</name>
        <dbReference type="ChEBI" id="CHEBI:29105"/>
    </ligand>
</feature>
<feature type="binding site" evidence="8">
    <location>
        <position position="216"/>
    </location>
    <ligand>
        <name>Zn(2+)</name>
        <dbReference type="ChEBI" id="CHEBI:29105"/>
    </ligand>
</feature>
<evidence type="ECO:0000313" key="20">
    <source>
        <dbReference type="EMBL" id="AGW31177.1"/>
    </source>
</evidence>
<evidence type="ECO:0000313" key="16">
    <source>
        <dbReference type="EMBL" id="AGW30933.1"/>
    </source>
</evidence>
<dbReference type="CDD" id="cd02655">
    <property type="entry name" value="RNAP_beta'_C"/>
    <property type="match status" value="1"/>
</dbReference>
<feature type="binding site" evidence="8">
    <location>
        <position position="282"/>
    </location>
    <ligand>
        <name>Zn(2+)</name>
        <dbReference type="ChEBI" id="CHEBI:29105"/>
    </ligand>
</feature>
<keyword evidence="1 8" id="KW-0240">DNA-directed RNA polymerase</keyword>
<dbReference type="SUPFAM" id="SSF64484">
    <property type="entry name" value="beta and beta-prime subunits of DNA dependent RNA-polymerase"/>
    <property type="match status" value="1"/>
</dbReference>
<evidence type="ECO:0000313" key="14">
    <source>
        <dbReference type="EMBL" id="AGW30626.1"/>
    </source>
</evidence>
<dbReference type="EMBL" id="KF285529">
    <property type="protein sequence ID" value="AGW30933.1"/>
    <property type="molecule type" value="Genomic_DNA"/>
</dbReference>
<sequence length="1011" mass="113458">MKTFFCNRTVDKGEMKRLIKWVLLNYGTEKTTRLIDKLKTMGFHYATHAGISLGIDDLSIPPIKSAFLLNAENDIYENDLRLKRGQITSVQRLEKALDIWNTTNDTLKTEVVKYFRSTDIFNPVYMMAFSGARGNISQVRQLVGMRGLMADPQGQILDFPIRRNFREGLTVTEYMISCYGARKGLVDTALRTASSGYLTRRLVDVAQSVIIQQVDCQTTQGLRIVPELEKIESQLIGRVLFEDVVDLETGRMVGYKNQDISPALALKLIKQPALTIRSPLTCRFHAVCQLCYGWNLAQQKLVQLGEAVGVLAAQSIGEPGTQLTMRTFHTGGVFAGEATEKVYSPHNGIVFYSKQARGRKIVSKYGEVAFLTFEPLKVKIKNDNTTSVLEFPSFTLLYIPPGQTVGEHQSLAELSRIENKQNFQQFEVGTENVQKEFMSNCSGQIFLPQRQNALINEDNAGTTTFNYSEMWLLAGKILDSKTLVPGDQIKNALYPIRSKINCEPSRLTTTLPLGYVFPIDSNQTSLSKLQSTDAETLKQLPLLQFSKLSADNLKFARSYALELNKTLFHCDSLSKYRFITSDLEHLPFKSKNLFFNQDTPTKKVPTFKIKFSRFGKADKFNAKEKFLLLRSVTKLVSTQTNPLKTQFANNLFVQNSINKNKKTFLEVVKPLKTFQKKTNFFPSPTHENIKSFNPSLQNGNLMSVDADYVRLNVQYGKGFSSLLNCGEVRATNCMMTEKDQIAFKSPVCDLKMKVGDYARVEDQLTTSTRIPLSGQINFITAENVLFRSVQPYLLVPGSNVVVKHGSLVQENSVLGTLMTSQSTAGDIVQGLPKVDELLEAREPQHKVLTSMHAKLSTLFSQYGKIYGLREGCELSFQKIRQFLVQEVQDVYQSQGVYIGDKHVEIIVRQMTTHVVVVDAGKTGLLPGDIVDIRRIEQLEHTGFFAGVKYRPMLLGITRAALMAESFISAASFQETKRVLSKAALEGQIDWLTGLKENVILGRLIPAGTGLY</sequence>
<dbReference type="GO" id="GO:0008270">
    <property type="term" value="F:zinc ion binding"/>
    <property type="evidence" value="ECO:0007669"/>
    <property type="project" value="UniProtKB-UniRule"/>
</dbReference>
<dbReference type="Gene3D" id="1.10.132.30">
    <property type="match status" value="1"/>
</dbReference>
<dbReference type="KEGG" id="ota:OstapCp28"/>
<dbReference type="Pfam" id="PF05000">
    <property type="entry name" value="RNA_pol_Rpb1_4"/>
    <property type="match status" value="1"/>
</dbReference>
<evidence type="ECO:0000259" key="11">
    <source>
        <dbReference type="Pfam" id="PF05000"/>
    </source>
</evidence>
<evidence type="ECO:0000256" key="8">
    <source>
        <dbReference type="HAMAP-Rule" id="MF_01324"/>
    </source>
</evidence>
<comment type="catalytic activity">
    <reaction evidence="8">
        <text>RNA(n) + a ribonucleoside 5'-triphosphate = RNA(n+1) + diphosphate</text>
        <dbReference type="Rhea" id="RHEA:21248"/>
        <dbReference type="Rhea" id="RHEA-COMP:14527"/>
        <dbReference type="Rhea" id="RHEA-COMP:17342"/>
        <dbReference type="ChEBI" id="CHEBI:33019"/>
        <dbReference type="ChEBI" id="CHEBI:61557"/>
        <dbReference type="ChEBI" id="CHEBI:140395"/>
        <dbReference type="EC" id="2.7.7.6"/>
    </reaction>
</comment>
<dbReference type="GO" id="GO:0009507">
    <property type="term" value="C:chloroplast"/>
    <property type="evidence" value="ECO:0007669"/>
    <property type="project" value="UniProtKB-SubCell"/>
</dbReference>
<evidence type="ECO:0000256" key="2">
    <source>
        <dbReference type="ARBA" id="ARBA00022640"/>
    </source>
</evidence>
<dbReference type="EMBL" id="KF285528">
    <property type="protein sequence ID" value="AGW30872.1"/>
    <property type="molecule type" value="Genomic_DNA"/>
</dbReference>
<dbReference type="EMBL" id="KF285523">
    <property type="protein sequence ID" value="AGW30565.1"/>
    <property type="molecule type" value="Genomic_DNA"/>
</dbReference>
<evidence type="ECO:0000256" key="4">
    <source>
        <dbReference type="ARBA" id="ARBA00022695"/>
    </source>
</evidence>
<gene>
    <name evidence="8 12" type="primary">rpoC2</name>
    <name evidence="12" type="ORF">OtCpg00280</name>
</gene>
<dbReference type="RefSeq" id="YP_717231.1">
    <property type="nucleotide sequence ID" value="NC_008289.1"/>
</dbReference>
<keyword evidence="3 8" id="KW-0808">Transferase</keyword>
<dbReference type="GO" id="GO:0000428">
    <property type="term" value="C:DNA-directed RNA polymerase complex"/>
    <property type="evidence" value="ECO:0007669"/>
    <property type="project" value="UniProtKB-KW"/>
</dbReference>
<dbReference type="EMBL" id="KC990831">
    <property type="protein sequence ID" value="AGR88202.1"/>
    <property type="molecule type" value="Genomic_DNA"/>
</dbReference>
<keyword evidence="6 8" id="KW-0862">Zinc</keyword>
<feature type="domain" description="RNA polymerase Rpb1" evidence="10">
    <location>
        <begin position="875"/>
        <end position="924"/>
    </location>
</feature>
<dbReference type="GO" id="GO:0003677">
    <property type="term" value="F:DNA binding"/>
    <property type="evidence" value="ECO:0007669"/>
    <property type="project" value="UniProtKB-UniRule"/>
</dbReference>
<dbReference type="InterPro" id="IPR045867">
    <property type="entry name" value="DNA-dir_RpoC_beta_prime"/>
</dbReference>
<evidence type="ECO:0000256" key="7">
    <source>
        <dbReference type="ARBA" id="ARBA00023163"/>
    </source>
</evidence>
<keyword evidence="7 8" id="KW-0804">Transcription</keyword>
<geneLocation type="chloroplast" evidence="12"/>
<evidence type="ECO:0000256" key="1">
    <source>
        <dbReference type="ARBA" id="ARBA00022478"/>
    </source>
</evidence>
<dbReference type="Gene3D" id="1.10.274.100">
    <property type="entry name" value="RNA polymerase Rpb1, domain 3"/>
    <property type="match status" value="1"/>
</dbReference>
<dbReference type="EMBL" id="KF285533">
    <property type="protein sequence ID" value="AGW31177.1"/>
    <property type="molecule type" value="Genomic_DNA"/>
</dbReference>
<dbReference type="EMBL" id="KF285524">
    <property type="protein sequence ID" value="AGW30626.1"/>
    <property type="molecule type" value="Genomic_DNA"/>
</dbReference>
<dbReference type="Gene3D" id="1.10.150.390">
    <property type="match status" value="1"/>
</dbReference>
<dbReference type="Pfam" id="PF04983">
    <property type="entry name" value="RNA_pol_Rpb1_3"/>
    <property type="match status" value="1"/>
</dbReference>
<dbReference type="GO" id="GO:0006351">
    <property type="term" value="P:DNA-templated transcription"/>
    <property type="evidence" value="ECO:0007669"/>
    <property type="project" value="UniProtKB-UniRule"/>
</dbReference>
<dbReference type="SMR" id="S5QF32"/>
<dbReference type="EC" id="2.7.7.6" evidence="8"/>
<dbReference type="InterPro" id="IPR012756">
    <property type="entry name" value="DNA-dir_RpoC2_beta_pp"/>
</dbReference>
<dbReference type="InterPro" id="IPR007066">
    <property type="entry name" value="RNA_pol_Rpb1_3"/>
</dbReference>
<feature type="domain" description="RNA polymerase Rpb1" evidence="9">
    <location>
        <begin position="4"/>
        <end position="58"/>
    </location>
</feature>
<feature type="domain" description="RNA polymerase Rpb1" evidence="11">
    <location>
        <begin position="87"/>
        <end position="165"/>
    </location>
</feature>
<dbReference type="InterPro" id="IPR007081">
    <property type="entry name" value="RNA_pol_Rpb1_5"/>
</dbReference>
<dbReference type="InterPro" id="IPR007083">
    <property type="entry name" value="RNA_pol_Rpb1_4"/>
</dbReference>
<evidence type="ECO:0000259" key="10">
    <source>
        <dbReference type="Pfam" id="PF04998"/>
    </source>
</evidence>
<keyword evidence="5 8" id="KW-0479">Metal-binding</keyword>
<comment type="function">
    <text evidence="8">DNA-dependent RNA polymerase catalyzes the transcription of DNA into RNA using the four ribonucleoside triphosphates as substrates.</text>
</comment>
<dbReference type="EMBL" id="KF285531">
    <property type="protein sequence ID" value="AGW31055.1"/>
    <property type="molecule type" value="Genomic_DNA"/>
</dbReference>
<comment type="subunit">
    <text evidence="8">In plastids the minimal PEP RNA polymerase catalytic core is composed of four subunits: alpha, beta, beta', and beta''. When a (nuclear-encoded) sigma factor is associated with the core the holoenzyme is formed, which can initiate transcription.</text>
</comment>
<dbReference type="PANTHER" id="PTHR19376">
    <property type="entry name" value="DNA-DIRECTED RNA POLYMERASE"/>
    <property type="match status" value="1"/>
</dbReference>
<name>S5QF32_OSTTA</name>
<evidence type="ECO:0000313" key="19">
    <source>
        <dbReference type="EMBL" id="AGW31116.1"/>
    </source>
</evidence>
<dbReference type="GeneID" id="4238800"/>
<dbReference type="InterPro" id="IPR038120">
    <property type="entry name" value="Rpb1_funnel_sf"/>
</dbReference>
<evidence type="ECO:0000313" key="18">
    <source>
        <dbReference type="EMBL" id="AGW31055.1"/>
    </source>
</evidence>
<dbReference type="AlphaFoldDB" id="S5QF32"/>
<keyword evidence="12" id="KW-0150">Chloroplast</keyword>
<organism evidence="12">
    <name type="scientific">Ostreococcus tauri</name>
    <name type="common">Marine green alga</name>
    <dbReference type="NCBI Taxonomy" id="70448"/>
    <lineage>
        <taxon>Eukaryota</taxon>
        <taxon>Viridiplantae</taxon>
        <taxon>Chlorophyta</taxon>
        <taxon>Mamiellophyceae</taxon>
        <taxon>Mamiellales</taxon>
        <taxon>Bathycoccaceae</taxon>
        <taxon>Ostreococcus</taxon>
    </lineage>
</organism>
<proteinExistence type="inferred from homology"/>
<dbReference type="PANTHER" id="PTHR19376:SF68">
    <property type="entry name" value="DNA-DIRECTED RNA POLYMERASE SUBUNIT BETA"/>
    <property type="match status" value="1"/>
</dbReference>
<dbReference type="HAMAP" id="MF_01324">
    <property type="entry name" value="RNApol_bact_RpoC2"/>
    <property type="match status" value="1"/>
</dbReference>
<feature type="domain" description="RNA polymerase Rpb1" evidence="10">
    <location>
        <begin position="168"/>
        <end position="446"/>
    </location>
</feature>
<evidence type="ECO:0000313" key="12">
    <source>
        <dbReference type="EMBL" id="AGR88202.1"/>
    </source>
</evidence>
<dbReference type="Gene3D" id="1.10.1790.20">
    <property type="match status" value="1"/>
</dbReference>